<evidence type="ECO:0000313" key="1">
    <source>
        <dbReference type="EMBL" id="KAJ8667268.1"/>
    </source>
</evidence>
<comment type="caution">
    <text evidence="1">The sequence shown here is derived from an EMBL/GenBank/DDBJ whole genome shotgun (WGS) entry which is preliminary data.</text>
</comment>
<gene>
    <name evidence="1" type="ORF">QAD02_008930</name>
</gene>
<reference evidence="1" key="1">
    <citation type="submission" date="2023-04" db="EMBL/GenBank/DDBJ databases">
        <title>A chromosome-level genome assembly of the parasitoid wasp Eretmocerus hayati.</title>
        <authorList>
            <person name="Zhong Y."/>
            <person name="Liu S."/>
            <person name="Liu Y."/>
        </authorList>
    </citation>
    <scope>NUCLEOTIDE SEQUENCE</scope>
    <source>
        <strain evidence="1">ZJU_SS_LIU_2023</strain>
    </source>
</reference>
<name>A0ACC2N844_9HYME</name>
<dbReference type="EMBL" id="CM056744">
    <property type="protein sequence ID" value="KAJ8667268.1"/>
    <property type="molecule type" value="Genomic_DNA"/>
</dbReference>
<accession>A0ACC2N844</accession>
<dbReference type="Proteomes" id="UP001239111">
    <property type="component" value="Chromosome 4"/>
</dbReference>
<protein>
    <submittedName>
        <fullName evidence="1">Uncharacterized protein</fullName>
    </submittedName>
</protein>
<proteinExistence type="predicted"/>
<organism evidence="1 2">
    <name type="scientific">Eretmocerus hayati</name>
    <dbReference type="NCBI Taxonomy" id="131215"/>
    <lineage>
        <taxon>Eukaryota</taxon>
        <taxon>Metazoa</taxon>
        <taxon>Ecdysozoa</taxon>
        <taxon>Arthropoda</taxon>
        <taxon>Hexapoda</taxon>
        <taxon>Insecta</taxon>
        <taxon>Pterygota</taxon>
        <taxon>Neoptera</taxon>
        <taxon>Endopterygota</taxon>
        <taxon>Hymenoptera</taxon>
        <taxon>Apocrita</taxon>
        <taxon>Proctotrupomorpha</taxon>
        <taxon>Chalcidoidea</taxon>
        <taxon>Aphelinidae</taxon>
        <taxon>Aphelininae</taxon>
        <taxon>Eretmocerus</taxon>
    </lineage>
</organism>
<evidence type="ECO:0000313" key="2">
    <source>
        <dbReference type="Proteomes" id="UP001239111"/>
    </source>
</evidence>
<keyword evidence="2" id="KW-1185">Reference proteome</keyword>
<sequence>MGSLAALCCGRKFSEADMGHARKAMADMIYHAQSDPAMEKVVEAGTKALLGDSNDAKSNEVKEKPQRYPVHVGPYLIVMLVAGTSPVRNKRVEPPMERQQLHRQGSEYTQGELVNMSEDQRFVLLVGELFFETPVAKKVNSDEDETINRGENVGLIAIVALN</sequence>